<evidence type="ECO:0000256" key="10">
    <source>
        <dbReference type="PROSITE-ProRule" id="PRU00169"/>
    </source>
</evidence>
<organism evidence="15 16">
    <name type="scientific">Thauera terpenica 58Eu</name>
    <dbReference type="NCBI Taxonomy" id="1348657"/>
    <lineage>
        <taxon>Bacteria</taxon>
        <taxon>Pseudomonadati</taxon>
        <taxon>Pseudomonadota</taxon>
        <taxon>Betaproteobacteria</taxon>
        <taxon>Rhodocyclales</taxon>
        <taxon>Zoogloeaceae</taxon>
        <taxon>Thauera</taxon>
    </lineage>
</organism>
<dbReference type="Gene3D" id="1.10.287.130">
    <property type="match status" value="1"/>
</dbReference>
<dbReference type="PROSITE" id="PS50110">
    <property type="entry name" value="RESPONSE_REGULATORY"/>
    <property type="match status" value="1"/>
</dbReference>
<evidence type="ECO:0000313" key="16">
    <source>
        <dbReference type="Proteomes" id="UP000015455"/>
    </source>
</evidence>
<dbReference type="InterPro" id="IPR001789">
    <property type="entry name" value="Sig_transdc_resp-reg_receiver"/>
</dbReference>
<keyword evidence="11" id="KW-0472">Membrane</keyword>
<evidence type="ECO:0000256" key="5">
    <source>
        <dbReference type="ARBA" id="ARBA00022679"/>
    </source>
</evidence>
<protein>
    <recommendedName>
        <fullName evidence="9">Virulence sensor protein BvgS</fullName>
        <ecNumber evidence="3">2.7.13.3</ecNumber>
    </recommendedName>
</protein>
<dbReference type="InterPro" id="IPR003660">
    <property type="entry name" value="HAMP_dom"/>
</dbReference>
<proteinExistence type="predicted"/>
<dbReference type="GO" id="GO:0005524">
    <property type="term" value="F:ATP binding"/>
    <property type="evidence" value="ECO:0007669"/>
    <property type="project" value="UniProtKB-KW"/>
</dbReference>
<feature type="domain" description="Response regulatory" evidence="13">
    <location>
        <begin position="544"/>
        <end position="665"/>
    </location>
</feature>
<dbReference type="SUPFAM" id="SSF55874">
    <property type="entry name" value="ATPase domain of HSP90 chaperone/DNA topoisomerase II/histidine kinase"/>
    <property type="match status" value="1"/>
</dbReference>
<keyword evidence="11" id="KW-0812">Transmembrane</keyword>
<keyword evidence="5" id="KW-0808">Transferase</keyword>
<dbReference type="GO" id="GO:0005886">
    <property type="term" value="C:plasma membrane"/>
    <property type="evidence" value="ECO:0007669"/>
    <property type="project" value="UniProtKB-SubCell"/>
</dbReference>
<keyword evidence="11" id="KW-1133">Transmembrane helix</keyword>
<dbReference type="InterPro" id="IPR011006">
    <property type="entry name" value="CheY-like_superfamily"/>
</dbReference>
<dbReference type="GO" id="GO:0000155">
    <property type="term" value="F:phosphorelay sensor kinase activity"/>
    <property type="evidence" value="ECO:0007669"/>
    <property type="project" value="InterPro"/>
</dbReference>
<dbReference type="RefSeq" id="WP_021247686.1">
    <property type="nucleotide sequence ID" value="NZ_ATJV01000001.1"/>
</dbReference>
<name>T0AX00_9RHOO</name>
<dbReference type="CDD" id="cd16922">
    <property type="entry name" value="HATPase_EvgS-ArcB-TorS-like"/>
    <property type="match status" value="1"/>
</dbReference>
<dbReference type="Gene3D" id="6.10.340.10">
    <property type="match status" value="1"/>
</dbReference>
<dbReference type="eggNOG" id="COG2205">
    <property type="taxonomic scope" value="Bacteria"/>
</dbReference>
<feature type="domain" description="HAMP" evidence="14">
    <location>
        <begin position="185"/>
        <end position="242"/>
    </location>
</feature>
<evidence type="ECO:0000259" key="12">
    <source>
        <dbReference type="PROSITE" id="PS50109"/>
    </source>
</evidence>
<dbReference type="SMART" id="SM00304">
    <property type="entry name" value="HAMP"/>
    <property type="match status" value="1"/>
</dbReference>
<dbReference type="SUPFAM" id="SSF52172">
    <property type="entry name" value="CheY-like"/>
    <property type="match status" value="1"/>
</dbReference>
<evidence type="ECO:0000256" key="6">
    <source>
        <dbReference type="ARBA" id="ARBA00022777"/>
    </source>
</evidence>
<dbReference type="InterPro" id="IPR003661">
    <property type="entry name" value="HisK_dim/P_dom"/>
</dbReference>
<reference evidence="15 16" key="1">
    <citation type="submission" date="2013-06" db="EMBL/GenBank/DDBJ databases">
        <title>Draft genome sequence of Thauera terpenica.</title>
        <authorList>
            <person name="Liu B."/>
            <person name="Frostegard A.H."/>
            <person name="Shapleigh J.P."/>
        </authorList>
    </citation>
    <scope>NUCLEOTIDE SEQUENCE [LARGE SCALE GENOMIC DNA]</scope>
    <source>
        <strain evidence="15 16">58Eu</strain>
    </source>
</reference>
<dbReference type="Gene3D" id="3.40.50.2300">
    <property type="match status" value="1"/>
</dbReference>
<accession>T0AX00</accession>
<dbReference type="PANTHER" id="PTHR45339">
    <property type="entry name" value="HYBRID SIGNAL TRANSDUCTION HISTIDINE KINASE J"/>
    <property type="match status" value="1"/>
</dbReference>
<dbReference type="InterPro" id="IPR004358">
    <property type="entry name" value="Sig_transdc_His_kin-like_C"/>
</dbReference>
<dbReference type="Pfam" id="PF02518">
    <property type="entry name" value="HATPase_c"/>
    <property type="match status" value="1"/>
</dbReference>
<evidence type="ECO:0000256" key="7">
    <source>
        <dbReference type="ARBA" id="ARBA00023012"/>
    </source>
</evidence>
<dbReference type="InterPro" id="IPR036641">
    <property type="entry name" value="HPT_dom_sf"/>
</dbReference>
<keyword evidence="4 10" id="KW-0597">Phosphoprotein</keyword>
<evidence type="ECO:0000256" key="4">
    <source>
        <dbReference type="ARBA" id="ARBA00022553"/>
    </source>
</evidence>
<dbReference type="InterPro" id="IPR005467">
    <property type="entry name" value="His_kinase_dom"/>
</dbReference>
<comment type="function">
    <text evidence="8">Member of the two-component regulatory system BvgS/BvgA. Phosphorylates BvgA via a four-step phosphorelay in response to environmental signals.</text>
</comment>
<dbReference type="EMBL" id="ATJV01000001">
    <property type="protein sequence ID" value="EPZ17399.1"/>
    <property type="molecule type" value="Genomic_DNA"/>
</dbReference>
<feature type="modified residue" description="4-aspartylphosphate" evidence="10">
    <location>
        <position position="593"/>
    </location>
</feature>
<dbReference type="Gene3D" id="1.20.120.160">
    <property type="entry name" value="HPT domain"/>
    <property type="match status" value="1"/>
</dbReference>
<dbReference type="Gene3D" id="3.30.565.10">
    <property type="entry name" value="Histidine kinase-like ATPase, C-terminal domain"/>
    <property type="match status" value="1"/>
</dbReference>
<dbReference type="Pfam" id="PF00072">
    <property type="entry name" value="Response_reg"/>
    <property type="match status" value="1"/>
</dbReference>
<dbReference type="Pfam" id="PF17149">
    <property type="entry name" value="CHASE5"/>
    <property type="match status" value="1"/>
</dbReference>
<feature type="transmembrane region" description="Helical" evidence="11">
    <location>
        <begin position="25"/>
        <end position="47"/>
    </location>
</feature>
<keyword evidence="7" id="KW-0902">Two-component regulatory system</keyword>
<evidence type="ECO:0000256" key="2">
    <source>
        <dbReference type="ARBA" id="ARBA00004370"/>
    </source>
</evidence>
<dbReference type="Pfam" id="PF00672">
    <property type="entry name" value="HAMP"/>
    <property type="match status" value="1"/>
</dbReference>
<dbReference type="FunFam" id="3.30.565.10:FF:000010">
    <property type="entry name" value="Sensor histidine kinase RcsC"/>
    <property type="match status" value="1"/>
</dbReference>
<dbReference type="PANTHER" id="PTHR45339:SF5">
    <property type="entry name" value="HISTIDINE KINASE"/>
    <property type="match status" value="1"/>
</dbReference>
<dbReference type="PROSITE" id="PS50885">
    <property type="entry name" value="HAMP"/>
    <property type="match status" value="1"/>
</dbReference>
<evidence type="ECO:0000256" key="3">
    <source>
        <dbReference type="ARBA" id="ARBA00012438"/>
    </source>
</evidence>
<dbReference type="InterPro" id="IPR036890">
    <property type="entry name" value="HATPase_C_sf"/>
</dbReference>
<dbReference type="InterPro" id="IPR033414">
    <property type="entry name" value="Sensor_dom"/>
</dbReference>
<comment type="catalytic activity">
    <reaction evidence="1">
        <text>ATP + protein L-histidine = ADP + protein N-phospho-L-histidine.</text>
        <dbReference type="EC" id="2.7.13.3"/>
    </reaction>
</comment>
<dbReference type="InterPro" id="IPR036097">
    <property type="entry name" value="HisK_dim/P_sf"/>
</dbReference>
<dbReference type="InterPro" id="IPR003594">
    <property type="entry name" value="HATPase_dom"/>
</dbReference>
<dbReference type="Proteomes" id="UP000015455">
    <property type="component" value="Unassembled WGS sequence"/>
</dbReference>
<dbReference type="EC" id="2.7.13.3" evidence="3"/>
<dbReference type="STRING" id="1348657.M622_01120"/>
<feature type="transmembrane region" description="Helical" evidence="11">
    <location>
        <begin position="164"/>
        <end position="187"/>
    </location>
</feature>
<dbReference type="CDD" id="cd00082">
    <property type="entry name" value="HisKA"/>
    <property type="match status" value="1"/>
</dbReference>
<dbReference type="Pfam" id="PF00512">
    <property type="entry name" value="HisKA"/>
    <property type="match status" value="1"/>
</dbReference>
<gene>
    <name evidence="15" type="ORF">M622_01120</name>
</gene>
<evidence type="ECO:0000259" key="14">
    <source>
        <dbReference type="PROSITE" id="PS50885"/>
    </source>
</evidence>
<evidence type="ECO:0000259" key="13">
    <source>
        <dbReference type="PROSITE" id="PS50110"/>
    </source>
</evidence>
<comment type="subcellular location">
    <subcellularLocation>
        <location evidence="2">Membrane</location>
    </subcellularLocation>
</comment>
<dbReference type="SUPFAM" id="SSF47384">
    <property type="entry name" value="Homodimeric domain of signal transducing histidine kinase"/>
    <property type="match status" value="1"/>
</dbReference>
<feature type="domain" description="Histidine kinase" evidence="12">
    <location>
        <begin position="289"/>
        <end position="509"/>
    </location>
</feature>
<keyword evidence="6" id="KW-0418">Kinase</keyword>
<evidence type="ECO:0000256" key="1">
    <source>
        <dbReference type="ARBA" id="ARBA00000085"/>
    </source>
</evidence>
<dbReference type="SMART" id="SM00388">
    <property type="entry name" value="HisKA"/>
    <property type="match status" value="1"/>
</dbReference>
<dbReference type="PATRIC" id="fig|1348657.5.peg.223"/>
<evidence type="ECO:0000256" key="9">
    <source>
        <dbReference type="ARBA" id="ARBA00070152"/>
    </source>
</evidence>
<dbReference type="PRINTS" id="PR00344">
    <property type="entry name" value="BCTRLSENSOR"/>
</dbReference>
<sequence length="802" mass="87566">MKGWIERALGRLPGYRQEHPLAHRLTIYVLACSLGFALLSTALQLGIEYRSEMRLIDQRFELIRSGYVASLARSLWDVDDEQLRLQMQGILYFPDVSAVRLEGTDAATAMEMRLSPQGSPGATRDQIFALRHAAPEGMRELGRLVVQVDLDAVLGRLAWNGVTIFLSQTFTILMIAGVLVVIFQWLVTRHLESMARYARQLGEGRLDAPLRLARAASVPPDELDAVVAALNDMRVAIQQDINRRQRAHEQLAFSRDQLKDKVDKRTRSLRAAKEAAESANRAKSQFLATMSHEIRTPMNGMLGMIQLLRQRPLATENIGRLEVLHQSGESLLATLNQVLDYARLEEEAYLPETLSFSLRQLVEGQLLLHDAAARQKGLLLQAEIAQDLPDTYRGSVGGLRQVLGNLLSNAVKFTAAGRVIVRVRAIRMQDQSGLRFEVEDSGIGIEPQQKERVFERFTQADESITRRFGGTGLGLAICRKLVEGMGGVLDVDSTPGVGSRFWFEVPLVACPDAGAGAVLVAGEDAVQAGAARHEEVLADAHSLSLLLVEDVAINREVLSGLLESAGHLVFTAEDGQGALALCRQQGFDVILMDMHLPGMSGAEVARCIRAEPDSSGNLNSATPIVALTASVAPEDIRHYLDSGMDAVVAKPIRLERLRRVLAEVVHAPVPAPVPGSERAVAAPAQGGSVNTRLLATHASVFGRSRLLALLEQMMEQAGDLRTQLAEMLRAEDLYETEAIAHKLAGSCELLGLDASGRSLRAMERMAAADELLACRAQWQQFDAGFEAELAAAREFAARTRPG</sequence>
<dbReference type="SMART" id="SM00448">
    <property type="entry name" value="REC"/>
    <property type="match status" value="1"/>
</dbReference>
<evidence type="ECO:0000256" key="8">
    <source>
        <dbReference type="ARBA" id="ARBA00058004"/>
    </source>
</evidence>
<dbReference type="SMART" id="SM00387">
    <property type="entry name" value="HATPase_c"/>
    <property type="match status" value="1"/>
</dbReference>
<dbReference type="CDD" id="cd06225">
    <property type="entry name" value="HAMP"/>
    <property type="match status" value="1"/>
</dbReference>
<dbReference type="CDD" id="cd17546">
    <property type="entry name" value="REC_hyHK_CKI1_RcsC-like"/>
    <property type="match status" value="1"/>
</dbReference>
<comment type="caution">
    <text evidence="15">The sequence shown here is derived from an EMBL/GenBank/DDBJ whole genome shotgun (WGS) entry which is preliminary data.</text>
</comment>
<dbReference type="SUPFAM" id="SSF47226">
    <property type="entry name" value="Histidine-containing phosphotransfer domain, HPT domain"/>
    <property type="match status" value="1"/>
</dbReference>
<evidence type="ECO:0000256" key="11">
    <source>
        <dbReference type="SAM" id="Phobius"/>
    </source>
</evidence>
<keyword evidence="16" id="KW-1185">Reference proteome</keyword>
<dbReference type="PROSITE" id="PS50109">
    <property type="entry name" value="HIS_KIN"/>
    <property type="match status" value="1"/>
</dbReference>
<dbReference type="AlphaFoldDB" id="T0AX00"/>
<evidence type="ECO:0000313" key="15">
    <source>
        <dbReference type="EMBL" id="EPZ17399.1"/>
    </source>
</evidence>